<comment type="caution">
    <text evidence="2">The sequence shown here is derived from an EMBL/GenBank/DDBJ whole genome shotgun (WGS) entry which is preliminary data.</text>
</comment>
<evidence type="ECO:0000256" key="1">
    <source>
        <dbReference type="ARBA" id="ARBA00006224"/>
    </source>
</evidence>
<keyword evidence="3" id="KW-1185">Reference proteome</keyword>
<dbReference type="Proteomes" id="UP001295684">
    <property type="component" value="Unassembled WGS sequence"/>
</dbReference>
<dbReference type="InterPro" id="IPR019393">
    <property type="entry name" value="WASH_strumpellin"/>
</dbReference>
<dbReference type="PANTHER" id="PTHR15691">
    <property type="entry name" value="WASH COMPLEX SUBUNIT 5"/>
    <property type="match status" value="1"/>
</dbReference>
<reference evidence="2" key="1">
    <citation type="submission" date="2023-07" db="EMBL/GenBank/DDBJ databases">
        <authorList>
            <consortium name="AG Swart"/>
            <person name="Singh M."/>
            <person name="Singh A."/>
            <person name="Seah K."/>
            <person name="Emmerich C."/>
        </authorList>
    </citation>
    <scope>NUCLEOTIDE SEQUENCE</scope>
    <source>
        <strain evidence="2">DP1</strain>
    </source>
</reference>
<dbReference type="GO" id="GO:0030041">
    <property type="term" value="P:actin filament polymerization"/>
    <property type="evidence" value="ECO:0007669"/>
    <property type="project" value="TreeGrafter"/>
</dbReference>
<gene>
    <name evidence="2" type="ORF">ECRASSUSDP1_LOCUS10237</name>
</gene>
<dbReference type="Pfam" id="PF10266">
    <property type="entry name" value="Strumpellin"/>
    <property type="match status" value="1"/>
</dbReference>
<comment type="similarity">
    <text evidence="1">Belongs to the strumpellin family.</text>
</comment>
<protein>
    <submittedName>
        <fullName evidence="2">Uncharacterized protein</fullName>
    </submittedName>
</protein>
<sequence length="238" mass="27539">MGVIQVDPKEMLVEGIRKELVNNVSRFLHSVFIFSTKGDNNELQNKLSKLTAKFKDLKKSFEYIQDFLNIHAEQIWREEVSRIFRYSLDKEGMNVITKKMEVNSLDMGILIPRYPTPENDKSPSFLGRMMNQLASILSPDKVLYLDQVSNFYSTETGRQVFGLRNVVALEKDLGIIYIQSLDQMLSYRIVNDVKVFIREYGRMIGGGRIKKQDSVKSGTRVENLKHTLKTFERGIPDF</sequence>
<name>A0AAD1UJE8_EUPCR</name>
<evidence type="ECO:0000313" key="2">
    <source>
        <dbReference type="EMBL" id="CAI2368941.1"/>
    </source>
</evidence>
<dbReference type="PANTHER" id="PTHR15691:SF6">
    <property type="entry name" value="WASH COMPLEX SUBUNIT 5"/>
    <property type="match status" value="1"/>
</dbReference>
<dbReference type="GO" id="GO:0051125">
    <property type="term" value="P:regulation of actin nucleation"/>
    <property type="evidence" value="ECO:0007669"/>
    <property type="project" value="TreeGrafter"/>
</dbReference>
<dbReference type="GO" id="GO:0071203">
    <property type="term" value="C:WASH complex"/>
    <property type="evidence" value="ECO:0007669"/>
    <property type="project" value="InterPro"/>
</dbReference>
<evidence type="ECO:0000313" key="3">
    <source>
        <dbReference type="Proteomes" id="UP001295684"/>
    </source>
</evidence>
<dbReference type="GO" id="GO:0007032">
    <property type="term" value="P:endosome organization"/>
    <property type="evidence" value="ECO:0007669"/>
    <property type="project" value="TreeGrafter"/>
</dbReference>
<dbReference type="AlphaFoldDB" id="A0AAD1UJE8"/>
<dbReference type="GO" id="GO:0140285">
    <property type="term" value="P:endosome fission"/>
    <property type="evidence" value="ECO:0007669"/>
    <property type="project" value="TreeGrafter"/>
</dbReference>
<accession>A0AAD1UJE8</accession>
<dbReference type="EMBL" id="CAMPGE010010085">
    <property type="protein sequence ID" value="CAI2368941.1"/>
    <property type="molecule type" value="Genomic_DNA"/>
</dbReference>
<dbReference type="GO" id="GO:0005768">
    <property type="term" value="C:endosome"/>
    <property type="evidence" value="ECO:0007669"/>
    <property type="project" value="TreeGrafter"/>
</dbReference>
<organism evidence="2 3">
    <name type="scientific">Euplotes crassus</name>
    <dbReference type="NCBI Taxonomy" id="5936"/>
    <lineage>
        <taxon>Eukaryota</taxon>
        <taxon>Sar</taxon>
        <taxon>Alveolata</taxon>
        <taxon>Ciliophora</taxon>
        <taxon>Intramacronucleata</taxon>
        <taxon>Spirotrichea</taxon>
        <taxon>Hypotrichia</taxon>
        <taxon>Euplotida</taxon>
        <taxon>Euplotidae</taxon>
        <taxon>Moneuplotes</taxon>
    </lineage>
</organism>
<proteinExistence type="inferred from homology"/>